<dbReference type="Proteomes" id="UP000799324">
    <property type="component" value="Unassembled WGS sequence"/>
</dbReference>
<proteinExistence type="predicted"/>
<sequence>MSSLHLIDPDGDVELLLRREVEPADWDIDITPSPSNLDYRREFVPEVGGTKKKGKKGRAQPFEWGYQEPEPPQVVVEVEAEPEPAPEPEPEPEAEPEQAQTEETSADLDTGDLRIRIRVSSKHLMLASSYFKRSLGGKLAEGHTLQSEGYVEIDMDGHDLDEMLLVMNMIHGRFRQLPSSVDLSTLTRIAVLTDYFHCHEVVEPFVDQWIERIRGEITQVYSKELIQWLCISQVFRKGDLFKAITRTALRQSRDLFDTPDLPIWNSVEDELNRQRTAAIEKLLSGLTSLLQDLLYDRDQCGYECNAFRYGLISKELASRGLHSPGPQAPFLGYSFENIASSIVHIQGSPLQTSHSMGVFGSQCAINTQISPLVQQVEQSFDGLSFDKFKHDDEHTS</sequence>
<feature type="region of interest" description="Disordered" evidence="1">
    <location>
        <begin position="27"/>
        <end position="110"/>
    </location>
</feature>
<evidence type="ECO:0000313" key="2">
    <source>
        <dbReference type="EMBL" id="KAF2660953.1"/>
    </source>
</evidence>
<accession>A0A6A6TPS1</accession>
<evidence type="ECO:0000256" key="1">
    <source>
        <dbReference type="SAM" id="MobiDB-lite"/>
    </source>
</evidence>
<gene>
    <name evidence="2" type="ORF">K491DRAFT_648246</name>
</gene>
<dbReference type="OrthoDB" id="3786525at2759"/>
<evidence type="ECO:0000313" key="3">
    <source>
        <dbReference type="Proteomes" id="UP000799324"/>
    </source>
</evidence>
<protein>
    <recommendedName>
        <fullName evidence="4">BTB domain-containing protein</fullName>
    </recommendedName>
</protein>
<reference evidence="2" key="1">
    <citation type="journal article" date="2020" name="Stud. Mycol.">
        <title>101 Dothideomycetes genomes: a test case for predicting lifestyles and emergence of pathogens.</title>
        <authorList>
            <person name="Haridas S."/>
            <person name="Albert R."/>
            <person name="Binder M."/>
            <person name="Bloem J."/>
            <person name="Labutti K."/>
            <person name="Salamov A."/>
            <person name="Andreopoulos B."/>
            <person name="Baker S."/>
            <person name="Barry K."/>
            <person name="Bills G."/>
            <person name="Bluhm B."/>
            <person name="Cannon C."/>
            <person name="Castanera R."/>
            <person name="Culley D."/>
            <person name="Daum C."/>
            <person name="Ezra D."/>
            <person name="Gonzalez J."/>
            <person name="Henrissat B."/>
            <person name="Kuo A."/>
            <person name="Liang C."/>
            <person name="Lipzen A."/>
            <person name="Lutzoni F."/>
            <person name="Magnuson J."/>
            <person name="Mondo S."/>
            <person name="Nolan M."/>
            <person name="Ohm R."/>
            <person name="Pangilinan J."/>
            <person name="Park H.-J."/>
            <person name="Ramirez L."/>
            <person name="Alfaro M."/>
            <person name="Sun H."/>
            <person name="Tritt A."/>
            <person name="Yoshinaga Y."/>
            <person name="Zwiers L.-H."/>
            <person name="Turgeon B."/>
            <person name="Goodwin S."/>
            <person name="Spatafora J."/>
            <person name="Crous P."/>
            <person name="Grigoriev I."/>
        </authorList>
    </citation>
    <scope>NUCLEOTIDE SEQUENCE</scope>
    <source>
        <strain evidence="2">CBS 122681</strain>
    </source>
</reference>
<dbReference type="EMBL" id="MU004296">
    <property type="protein sequence ID" value="KAF2660953.1"/>
    <property type="molecule type" value="Genomic_DNA"/>
</dbReference>
<keyword evidence="3" id="KW-1185">Reference proteome</keyword>
<dbReference type="AlphaFoldDB" id="A0A6A6TPS1"/>
<organism evidence="2 3">
    <name type="scientific">Lophiostoma macrostomum CBS 122681</name>
    <dbReference type="NCBI Taxonomy" id="1314788"/>
    <lineage>
        <taxon>Eukaryota</taxon>
        <taxon>Fungi</taxon>
        <taxon>Dikarya</taxon>
        <taxon>Ascomycota</taxon>
        <taxon>Pezizomycotina</taxon>
        <taxon>Dothideomycetes</taxon>
        <taxon>Pleosporomycetidae</taxon>
        <taxon>Pleosporales</taxon>
        <taxon>Lophiostomataceae</taxon>
        <taxon>Lophiostoma</taxon>
    </lineage>
</organism>
<name>A0A6A6TPS1_9PLEO</name>
<evidence type="ECO:0008006" key="4">
    <source>
        <dbReference type="Google" id="ProtNLM"/>
    </source>
</evidence>
<feature type="compositionally biased region" description="Acidic residues" evidence="1">
    <location>
        <begin position="78"/>
        <end position="96"/>
    </location>
</feature>